<dbReference type="SUPFAM" id="SSF56801">
    <property type="entry name" value="Acetyl-CoA synthetase-like"/>
    <property type="match status" value="1"/>
</dbReference>
<dbReference type="InterPro" id="IPR020845">
    <property type="entry name" value="AMP-binding_CS"/>
</dbReference>
<dbReference type="InterPro" id="IPR045851">
    <property type="entry name" value="AMP-bd_C_sf"/>
</dbReference>
<dbReference type="OrthoDB" id="9762242at2"/>
<dbReference type="EC" id="6.2.1.26" evidence="5"/>
<organism evidence="8 9">
    <name type="scientific">Peribacillus loiseleuriae</name>
    <dbReference type="NCBI Taxonomy" id="1679170"/>
    <lineage>
        <taxon>Bacteria</taxon>
        <taxon>Bacillati</taxon>
        <taxon>Bacillota</taxon>
        <taxon>Bacilli</taxon>
        <taxon>Bacillales</taxon>
        <taxon>Bacillaceae</taxon>
        <taxon>Peribacillus</taxon>
    </lineage>
</organism>
<protein>
    <recommendedName>
        <fullName evidence="5">2-succinylbenzoate--CoA ligase</fullName>
        <ecNumber evidence="5">6.2.1.26</ecNumber>
    </recommendedName>
    <alternativeName>
        <fullName evidence="5">o-succinylbenzoyl-CoA synthetase</fullName>
        <shortName evidence="5">OSB-CoA synthetase</shortName>
    </alternativeName>
</protein>
<comment type="function">
    <text evidence="5">Converts 2-succinylbenzoate (OSB) to 2-succinylbenzoyl-CoA (OSB-CoA).</text>
</comment>
<evidence type="ECO:0000313" key="8">
    <source>
        <dbReference type="EMBL" id="KMY51617.1"/>
    </source>
</evidence>
<keyword evidence="3 5" id="KW-0547">Nucleotide-binding</keyword>
<evidence type="ECO:0000256" key="4">
    <source>
        <dbReference type="ARBA" id="ARBA00022840"/>
    </source>
</evidence>
<evidence type="ECO:0000259" key="6">
    <source>
        <dbReference type="Pfam" id="PF00501"/>
    </source>
</evidence>
<feature type="domain" description="AMP-dependent synthetase/ligase" evidence="6">
    <location>
        <begin position="12"/>
        <end position="358"/>
    </location>
</feature>
<dbReference type="EMBL" id="LFZW01000001">
    <property type="protein sequence ID" value="KMY51617.1"/>
    <property type="molecule type" value="Genomic_DNA"/>
</dbReference>
<evidence type="ECO:0000259" key="7">
    <source>
        <dbReference type="Pfam" id="PF13193"/>
    </source>
</evidence>
<accession>A0A0K9GZC7</accession>
<dbReference type="STRING" id="1679170.AC625_20410"/>
<dbReference type="PROSITE" id="PS00455">
    <property type="entry name" value="AMP_BINDING"/>
    <property type="match status" value="1"/>
</dbReference>
<dbReference type="NCBIfam" id="NF002966">
    <property type="entry name" value="PRK03640.1"/>
    <property type="match status" value="1"/>
</dbReference>
<dbReference type="Gene3D" id="3.40.50.12780">
    <property type="entry name" value="N-terminal domain of ligase-like"/>
    <property type="match status" value="1"/>
</dbReference>
<proteinExistence type="inferred from homology"/>
<comment type="catalytic activity">
    <reaction evidence="5">
        <text>2-succinylbenzoate + ATP + CoA = 2-succinylbenzoyl-CoA + AMP + diphosphate</text>
        <dbReference type="Rhea" id="RHEA:17009"/>
        <dbReference type="ChEBI" id="CHEBI:18325"/>
        <dbReference type="ChEBI" id="CHEBI:30616"/>
        <dbReference type="ChEBI" id="CHEBI:33019"/>
        <dbReference type="ChEBI" id="CHEBI:57287"/>
        <dbReference type="ChEBI" id="CHEBI:57364"/>
        <dbReference type="ChEBI" id="CHEBI:456215"/>
        <dbReference type="EC" id="6.2.1.26"/>
    </reaction>
</comment>
<name>A0A0K9GZC7_9BACI</name>
<dbReference type="Gene3D" id="3.30.300.30">
    <property type="match status" value="1"/>
</dbReference>
<dbReference type="PANTHER" id="PTHR24096:SF149">
    <property type="entry name" value="AMP-BINDING DOMAIN-CONTAINING PROTEIN-RELATED"/>
    <property type="match status" value="1"/>
</dbReference>
<gene>
    <name evidence="5" type="primary">menE</name>
    <name evidence="8" type="ORF">AC625_20410</name>
</gene>
<sequence>MNTTERLPNWLKKRAMLSPHRPAVEFEGKVLTFRDLDLQAEQMAAKLATQNLKRGDSCAVLIRNHKDSVIIIHALFYLGVKIVMLNTRLTAAELIWQLCDSEAKLLLSEQTFFEKINEIQSSMQELPIIEKEALASISGVEGVPILEEFDLSDTATIMYTSGTTGNPKGVIQTFGNHWWSAIGSVLNLGLTEQDSWYCAVPIFHISGLSIFMRNVIYGMKVVLVEKFNEAEANQMIIENGVTIISVVTAMLNRMLTNLGGKRYPDSFRCMLLGGGPAPKHMLLECKEKGIPVYQTYGMTETSSQIVTLSPEDSLQKIGSAGKALFPSQLRIEKDGMEAEPNQPGEIVVKGPNVTEGYLNRKEATGETIKNGWLYTGDIGYVDEEGFLFVMDRRSDLIISGGENVYPAEIEAVVGSHPSVFEVGVTGLSDEAWGQIAVAFVVGKPGHVLTEQEIIEHCLTRLASYKVPKRIIFYEELPRNASNKLLRRELRKRLED</sequence>
<comment type="pathway">
    <text evidence="5">Quinol/quinone metabolism; 1,4-dihydroxy-2-naphthoate biosynthesis; 1,4-dihydroxy-2-naphthoate from chorismate: step 5/7.</text>
</comment>
<dbReference type="FunFam" id="3.30.300.30:FF:000008">
    <property type="entry name" value="2,3-dihydroxybenzoate-AMP ligase"/>
    <property type="match status" value="1"/>
</dbReference>
<comment type="pathway">
    <text evidence="5">Quinol/quinone metabolism; menaquinone biosynthesis.</text>
</comment>
<dbReference type="PATRIC" id="fig|1679170.3.peg.4636"/>
<dbReference type="UniPathway" id="UPA01057">
    <property type="reaction ID" value="UER00166"/>
</dbReference>
<keyword evidence="2 5" id="KW-0436">Ligase</keyword>
<keyword evidence="1 5" id="KW-0474">Menaquinone biosynthesis</keyword>
<dbReference type="InterPro" id="IPR025110">
    <property type="entry name" value="AMP-bd_C"/>
</dbReference>
<comment type="similarity">
    <text evidence="5">Belongs to the ATP-dependent AMP-binding enzyme family. MenE subfamily.</text>
</comment>
<reference evidence="9" key="1">
    <citation type="submission" date="2015-07" db="EMBL/GenBank/DDBJ databases">
        <title>Genome sequencing project for genomic taxonomy and phylogenomics of Bacillus-like bacteria.</title>
        <authorList>
            <person name="Liu B."/>
            <person name="Wang J."/>
            <person name="Zhu Y."/>
            <person name="Liu G."/>
            <person name="Chen Q."/>
            <person name="Chen Z."/>
            <person name="Lan J."/>
            <person name="Che J."/>
            <person name="Ge C."/>
            <person name="Shi H."/>
            <person name="Pan Z."/>
            <person name="Liu X."/>
        </authorList>
    </citation>
    <scope>NUCLEOTIDE SEQUENCE [LARGE SCALE GENOMIC DNA]</scope>
    <source>
        <strain evidence="9">FJAT-27997</strain>
    </source>
</reference>
<evidence type="ECO:0000256" key="3">
    <source>
        <dbReference type="ARBA" id="ARBA00022741"/>
    </source>
</evidence>
<dbReference type="NCBIfam" id="TIGR01923">
    <property type="entry name" value="menE"/>
    <property type="match status" value="1"/>
</dbReference>
<dbReference type="RefSeq" id="WP_049682969.1">
    <property type="nucleotide sequence ID" value="NZ_LFZW01000001.1"/>
</dbReference>
<dbReference type="GO" id="GO:0008756">
    <property type="term" value="F:o-succinylbenzoate-CoA ligase activity"/>
    <property type="evidence" value="ECO:0007669"/>
    <property type="project" value="UniProtKB-UniRule"/>
</dbReference>
<evidence type="ECO:0000256" key="5">
    <source>
        <dbReference type="HAMAP-Rule" id="MF_00731"/>
    </source>
</evidence>
<dbReference type="CDD" id="cd05912">
    <property type="entry name" value="OSB_CoA_lg"/>
    <property type="match status" value="1"/>
</dbReference>
<dbReference type="Proteomes" id="UP000037146">
    <property type="component" value="Unassembled WGS sequence"/>
</dbReference>
<dbReference type="AlphaFoldDB" id="A0A0K9GZC7"/>
<keyword evidence="9" id="KW-1185">Reference proteome</keyword>
<dbReference type="InterPro" id="IPR042099">
    <property type="entry name" value="ANL_N_sf"/>
</dbReference>
<dbReference type="PANTHER" id="PTHR24096">
    <property type="entry name" value="LONG-CHAIN-FATTY-ACID--COA LIGASE"/>
    <property type="match status" value="1"/>
</dbReference>
<dbReference type="InterPro" id="IPR000873">
    <property type="entry name" value="AMP-dep_synth/lig_dom"/>
</dbReference>
<dbReference type="InterPro" id="IPR010192">
    <property type="entry name" value="MenE"/>
</dbReference>
<comment type="caution">
    <text evidence="8">The sequence shown here is derived from an EMBL/GenBank/DDBJ whole genome shotgun (WGS) entry which is preliminary data.</text>
</comment>
<dbReference type="HAMAP" id="MF_00731">
    <property type="entry name" value="MenE"/>
    <property type="match status" value="1"/>
</dbReference>
<dbReference type="Pfam" id="PF13193">
    <property type="entry name" value="AMP-binding_C"/>
    <property type="match status" value="1"/>
</dbReference>
<keyword evidence="4 5" id="KW-0067">ATP-binding</keyword>
<dbReference type="Pfam" id="PF00501">
    <property type="entry name" value="AMP-binding"/>
    <property type="match status" value="1"/>
</dbReference>
<evidence type="ECO:0000256" key="2">
    <source>
        <dbReference type="ARBA" id="ARBA00022598"/>
    </source>
</evidence>
<evidence type="ECO:0000313" key="9">
    <source>
        <dbReference type="Proteomes" id="UP000037146"/>
    </source>
</evidence>
<dbReference type="GO" id="GO:0005524">
    <property type="term" value="F:ATP binding"/>
    <property type="evidence" value="ECO:0007669"/>
    <property type="project" value="UniProtKB-KW"/>
</dbReference>
<dbReference type="GO" id="GO:0009234">
    <property type="term" value="P:menaquinone biosynthetic process"/>
    <property type="evidence" value="ECO:0007669"/>
    <property type="project" value="UniProtKB-UniRule"/>
</dbReference>
<feature type="domain" description="AMP-binding enzyme C-terminal" evidence="7">
    <location>
        <begin position="408"/>
        <end position="483"/>
    </location>
</feature>
<dbReference type="UniPathway" id="UPA00079"/>
<evidence type="ECO:0000256" key="1">
    <source>
        <dbReference type="ARBA" id="ARBA00022428"/>
    </source>
</evidence>